<sequence>MSYNYSLMDEINPIISLALNISSNKGGYALLIGSGVSKTSKMPTGWDVLCQLINDISIFYNKKPVDNPIEWYQKIFHEMPDYSSILNKLTKTPVERSLLLSSFFEPSQYETRQGYKLPSKAHKEIAKLISNGYINVIITTNFDRLIEKSLFDKNINAKIINTPDGAENSSILLNLKKPLVVKINGDYMDLITKNTKQELSSYDSRISNLLSQIFKSMGLIVVGWSSLYDIALAEALKKNTCSSFPTYWIDPYELNDNAKNILSTRNGSHIKDNADNFFACLTNLIGLNKLNNDSFKIPKIYTKFIGREDDIRSCSNLLFDNRLVSITGFGGIGKTRLAIAVLELNKSSFSDGCYFIDLSQCNDNHSILKQIVKYLNITESTEIPLIESIFQSIANKELFMVFDNCEQIIVPIANIINTLLDNCPKIKIFTTTRKPLKLPYETIYNLGPMNYPSETEKTILNFDSVKLFYDRAKSKLNSFTINESNSKFIASICKKLDGIPLAIELAASRIVALSVDQIDSKLAEKFKLLSDSSINTNYRQQSLRNTIDWSYGLLGYKERMLLQRMSVFSGSYSLDAIENICHEDDTDATEMLDLLSELIENSFIIKKTTFGSEARYRILEPIKEYALEKLGSNIKEYKQKHMLYFQSYMNGLEKITKSKETIIACQAIEKDYDNIMAALEFAYQTNNKSIGLNLIYNMRFYCANKGFIKSQFENYKRFINLDSQIDDKILVDCLNDYAGLTTIFLDMEESIRYLSQSYKKAYDIKYYDGMAFCLYSISSYHFVSQNTRDIALNILYKAKVAALKEPNDTTMARILYAIGRKKHQNGESYLVLTDACDKAIKYVENKYPHVEAYIYANTGQNLLQSNNDLSIKYLTKALSITEKYQLNRLKIFCYECLGDYYISKGKPEKAKQYMLEVLESYKNNGMISQIIYSMLSLANLFIQEDHYKAMSYMKEAIKLSIKEEITEEFVDSVKNYIDILIKTNNIQNATILYGYISNLKCDYISSNDISVLLDDIKPLLPIDEFDSFASMGKTLNPKQILLL</sequence>
<dbReference type="InterPro" id="IPR029035">
    <property type="entry name" value="DHS-like_NAD/FAD-binding_dom"/>
</dbReference>
<evidence type="ECO:0000313" key="4">
    <source>
        <dbReference type="Proteomes" id="UP000075578"/>
    </source>
</evidence>
<evidence type="ECO:0000259" key="2">
    <source>
        <dbReference type="Pfam" id="PF25872"/>
    </source>
</evidence>
<dbReference type="AlphaFoldDB" id="A0A150J4A4"/>
<accession>A0A150J4A4</accession>
<feature type="domain" description="Winged helix-turn-helix" evidence="2">
    <location>
        <begin position="557"/>
        <end position="630"/>
    </location>
</feature>
<name>A0A150J4A4_9EURY</name>
<dbReference type="Gene3D" id="3.40.50.1220">
    <property type="entry name" value="TPP-binding domain"/>
    <property type="match status" value="1"/>
</dbReference>
<dbReference type="SUPFAM" id="SSF48452">
    <property type="entry name" value="TPR-like"/>
    <property type="match status" value="1"/>
</dbReference>
<dbReference type="Pfam" id="PF25872">
    <property type="entry name" value="HTH_77"/>
    <property type="match status" value="1"/>
</dbReference>
<dbReference type="GO" id="GO:0043531">
    <property type="term" value="F:ADP binding"/>
    <property type="evidence" value="ECO:0007669"/>
    <property type="project" value="InterPro"/>
</dbReference>
<dbReference type="Proteomes" id="UP000075578">
    <property type="component" value="Unassembled WGS sequence"/>
</dbReference>
<dbReference type="InterPro" id="IPR002182">
    <property type="entry name" value="NB-ARC"/>
</dbReference>
<proteinExistence type="predicted"/>
<dbReference type="InterPro" id="IPR011990">
    <property type="entry name" value="TPR-like_helical_dom_sf"/>
</dbReference>
<feature type="domain" description="NB-ARC" evidence="1">
    <location>
        <begin position="312"/>
        <end position="434"/>
    </location>
</feature>
<comment type="caution">
    <text evidence="3">The sequence shown here is derived from an EMBL/GenBank/DDBJ whole genome shotgun (WGS) entry which is preliminary data.</text>
</comment>
<dbReference type="EMBL" id="LNGD01000047">
    <property type="protein sequence ID" value="KYC51955.1"/>
    <property type="molecule type" value="Genomic_DNA"/>
</dbReference>
<dbReference type="Pfam" id="PF13289">
    <property type="entry name" value="SIR2_2"/>
    <property type="match status" value="1"/>
</dbReference>
<dbReference type="InterPro" id="IPR027417">
    <property type="entry name" value="P-loop_NTPase"/>
</dbReference>
<reference evidence="3 4" key="1">
    <citation type="journal article" date="2016" name="ISME J.">
        <title>Chasing the elusive Euryarchaeota class WSA2: genomes reveal a uniquely fastidious methyl-reducing methanogen.</title>
        <authorList>
            <person name="Nobu M.K."/>
            <person name="Narihiro T."/>
            <person name="Kuroda K."/>
            <person name="Mei R."/>
            <person name="Liu W.T."/>
        </authorList>
    </citation>
    <scope>NUCLEOTIDE SEQUENCE [LARGE SCALE GENOMIC DNA]</scope>
    <source>
        <strain evidence="3">U1lsi0528_Bin089</strain>
    </source>
</reference>
<dbReference type="PATRIC" id="fig|1705564.3.peg.947"/>
<dbReference type="SUPFAM" id="SSF52540">
    <property type="entry name" value="P-loop containing nucleoside triphosphate hydrolases"/>
    <property type="match status" value="1"/>
</dbReference>
<dbReference type="Gene3D" id="3.40.50.300">
    <property type="entry name" value="P-loop containing nucleotide triphosphate hydrolases"/>
    <property type="match status" value="1"/>
</dbReference>
<dbReference type="PRINTS" id="PR00364">
    <property type="entry name" value="DISEASERSIST"/>
</dbReference>
<organism evidence="3 4">
    <name type="scientific">Candidatus Methanofastidiosum methylothiophilum</name>
    <dbReference type="NCBI Taxonomy" id="1705564"/>
    <lineage>
        <taxon>Archaea</taxon>
        <taxon>Methanobacteriati</taxon>
        <taxon>Methanobacteriota</taxon>
        <taxon>Stenosarchaea group</taxon>
        <taxon>Candidatus Methanofastidiosia</taxon>
        <taxon>Candidatus Methanofastidiosales</taxon>
        <taxon>Candidatus Methanofastidiosaceae</taxon>
        <taxon>Candidatus Methanofastidiosum</taxon>
    </lineage>
</organism>
<evidence type="ECO:0000313" key="3">
    <source>
        <dbReference type="EMBL" id="KYC51955.1"/>
    </source>
</evidence>
<gene>
    <name evidence="3" type="ORF">AMQ74_00919</name>
</gene>
<evidence type="ECO:0000259" key="1">
    <source>
        <dbReference type="Pfam" id="PF00931"/>
    </source>
</evidence>
<dbReference type="Pfam" id="PF00931">
    <property type="entry name" value="NB-ARC"/>
    <property type="match status" value="1"/>
</dbReference>
<protein>
    <submittedName>
        <fullName evidence="3">NB-ARC domain protein</fullName>
    </submittedName>
</protein>
<dbReference type="PANTHER" id="PTHR47691:SF3">
    <property type="entry name" value="HTH-TYPE TRANSCRIPTIONAL REGULATOR RV0890C-RELATED"/>
    <property type="match status" value="1"/>
</dbReference>
<dbReference type="InterPro" id="IPR058852">
    <property type="entry name" value="HTH_77"/>
</dbReference>
<dbReference type="SUPFAM" id="SSF52467">
    <property type="entry name" value="DHS-like NAD/FAD-binding domain"/>
    <property type="match status" value="1"/>
</dbReference>
<dbReference type="Gene3D" id="1.25.40.10">
    <property type="entry name" value="Tetratricopeptide repeat domain"/>
    <property type="match status" value="1"/>
</dbReference>
<dbReference type="PANTHER" id="PTHR47691">
    <property type="entry name" value="REGULATOR-RELATED"/>
    <property type="match status" value="1"/>
</dbReference>